<dbReference type="VEuPathDB" id="FungiDB:VP01_10243g1"/>
<evidence type="ECO:0008006" key="3">
    <source>
        <dbReference type="Google" id="ProtNLM"/>
    </source>
</evidence>
<dbReference type="OrthoDB" id="1681765at2759"/>
<comment type="caution">
    <text evidence="1">The sequence shown here is derived from an EMBL/GenBank/DDBJ whole genome shotgun (WGS) entry which is preliminary data.</text>
</comment>
<gene>
    <name evidence="1" type="ORF">VP01_10243g1</name>
</gene>
<organism evidence="1 2">
    <name type="scientific">Puccinia sorghi</name>
    <dbReference type="NCBI Taxonomy" id="27349"/>
    <lineage>
        <taxon>Eukaryota</taxon>
        <taxon>Fungi</taxon>
        <taxon>Dikarya</taxon>
        <taxon>Basidiomycota</taxon>
        <taxon>Pucciniomycotina</taxon>
        <taxon>Pucciniomycetes</taxon>
        <taxon>Pucciniales</taxon>
        <taxon>Pucciniaceae</taxon>
        <taxon>Puccinia</taxon>
    </lineage>
</organism>
<dbReference type="EMBL" id="LAVV01000270">
    <property type="protein sequence ID" value="KNZ64477.1"/>
    <property type="molecule type" value="Genomic_DNA"/>
</dbReference>
<keyword evidence="2" id="KW-1185">Reference proteome</keyword>
<accession>A0A0L6VV37</accession>
<reference evidence="1" key="1">
    <citation type="submission" date="2015-08" db="EMBL/GenBank/DDBJ databases">
        <title>Next Generation Sequencing and Analysis of the Genome of Puccinia sorghi L Schw, the Causal Agent of Maize Common Rust.</title>
        <authorList>
            <person name="Rochi L."/>
            <person name="Burguener G."/>
            <person name="Darino M."/>
            <person name="Turjanski A."/>
            <person name="Kreff E."/>
            <person name="Dieguez M.J."/>
            <person name="Sacco F."/>
        </authorList>
    </citation>
    <scope>NUCLEOTIDE SEQUENCE [LARGE SCALE GENOMIC DNA]</scope>
    <source>
        <strain evidence="1">RO10H11247</strain>
    </source>
</reference>
<proteinExistence type="predicted"/>
<protein>
    <recommendedName>
        <fullName evidence="3">DDE Tnp4 domain-containing protein</fullName>
    </recommendedName>
</protein>
<evidence type="ECO:0000313" key="1">
    <source>
        <dbReference type="EMBL" id="KNZ64477.1"/>
    </source>
</evidence>
<dbReference type="AlphaFoldDB" id="A0A0L6VV37"/>
<sequence>MVHCIGAVDWSHIPVFVNNRKRYINHKGYASQNILAVCIFNMDFTYVMPQSLLKILNGKWILGNAGFSLVDPCLIPYRGTKYHLMDWDVPGGTKITRNFTT</sequence>
<dbReference type="Proteomes" id="UP000037035">
    <property type="component" value="Unassembled WGS sequence"/>
</dbReference>
<evidence type="ECO:0000313" key="2">
    <source>
        <dbReference type="Proteomes" id="UP000037035"/>
    </source>
</evidence>
<name>A0A0L6VV37_9BASI</name>